<dbReference type="GO" id="GO:0022904">
    <property type="term" value="P:respiratory electron transport chain"/>
    <property type="evidence" value="ECO:0007669"/>
    <property type="project" value="InterPro"/>
</dbReference>
<dbReference type="InterPro" id="IPR016174">
    <property type="entry name" value="Di-haem_cyt_TM"/>
</dbReference>
<name>A0A4U1BGK3_9GAMM</name>
<dbReference type="EMBL" id="SWCI01000002">
    <property type="protein sequence ID" value="TKB50321.1"/>
    <property type="molecule type" value="Genomic_DNA"/>
</dbReference>
<feature type="transmembrane region" description="Helical" evidence="6">
    <location>
        <begin position="149"/>
        <end position="168"/>
    </location>
</feature>
<keyword evidence="3 6" id="KW-0812">Transmembrane</keyword>
<dbReference type="Pfam" id="PF01292">
    <property type="entry name" value="Ni_hydr_CYTB"/>
    <property type="match status" value="1"/>
</dbReference>
<evidence type="ECO:0000259" key="7">
    <source>
        <dbReference type="Pfam" id="PF01292"/>
    </source>
</evidence>
<keyword evidence="4 6" id="KW-1133">Transmembrane helix</keyword>
<dbReference type="Proteomes" id="UP000305674">
    <property type="component" value="Unassembled WGS sequence"/>
</dbReference>
<evidence type="ECO:0000313" key="9">
    <source>
        <dbReference type="Proteomes" id="UP000305674"/>
    </source>
</evidence>
<comment type="subcellular location">
    <subcellularLocation>
        <location evidence="1">Cell membrane</location>
        <topology evidence="1">Multi-pass membrane protein</topology>
    </subcellularLocation>
</comment>
<gene>
    <name evidence="8" type="ORF">FCL40_03950</name>
</gene>
<evidence type="ECO:0000256" key="4">
    <source>
        <dbReference type="ARBA" id="ARBA00022989"/>
    </source>
</evidence>
<reference evidence="8 9" key="1">
    <citation type="submission" date="2019-04" db="EMBL/GenBank/DDBJ databases">
        <authorList>
            <person name="Hwang J.C."/>
        </authorList>
    </citation>
    <scope>NUCLEOTIDE SEQUENCE [LARGE SCALE GENOMIC DNA]</scope>
    <source>
        <strain evidence="8 9">IMCC35001</strain>
    </source>
</reference>
<dbReference type="GO" id="GO:0005886">
    <property type="term" value="C:plasma membrane"/>
    <property type="evidence" value="ECO:0007669"/>
    <property type="project" value="UniProtKB-SubCell"/>
</dbReference>
<evidence type="ECO:0000256" key="3">
    <source>
        <dbReference type="ARBA" id="ARBA00022692"/>
    </source>
</evidence>
<proteinExistence type="predicted"/>
<dbReference type="GO" id="GO:0009055">
    <property type="term" value="F:electron transfer activity"/>
    <property type="evidence" value="ECO:0007669"/>
    <property type="project" value="InterPro"/>
</dbReference>
<dbReference type="OrthoDB" id="6265126at2"/>
<feature type="domain" description="Cytochrome b561 bacterial/Ni-hydrogenase" evidence="7">
    <location>
        <begin position="11"/>
        <end position="164"/>
    </location>
</feature>
<feature type="transmembrane region" description="Helical" evidence="6">
    <location>
        <begin position="47"/>
        <end position="65"/>
    </location>
</feature>
<keyword evidence="2" id="KW-1003">Cell membrane</keyword>
<sequence length="169" mass="18636">MGLLSQLMEKLHVLLALLAIWLLSTSGQVHLASRIHPNAGAWDYNHIILGAITALMSLLFLVKCCRHGQWRLYFGWCTGQLAPIIKDLKKLGSRQLPAAGSPGLLTFIEGIGLLLMAAIGLTGLAWLATQGTGMAMTWRSWHILLSEGLIWYLILHAVASFSHFLELIR</sequence>
<evidence type="ECO:0000256" key="6">
    <source>
        <dbReference type="SAM" id="Phobius"/>
    </source>
</evidence>
<evidence type="ECO:0000256" key="5">
    <source>
        <dbReference type="ARBA" id="ARBA00023136"/>
    </source>
</evidence>
<keyword evidence="9" id="KW-1185">Reference proteome</keyword>
<protein>
    <submittedName>
        <fullName evidence="8">Cytochrome b/b6 domain-containing protein</fullName>
    </submittedName>
</protein>
<evidence type="ECO:0000256" key="2">
    <source>
        <dbReference type="ARBA" id="ARBA00022475"/>
    </source>
</evidence>
<keyword evidence="5 6" id="KW-0472">Membrane</keyword>
<evidence type="ECO:0000256" key="1">
    <source>
        <dbReference type="ARBA" id="ARBA00004651"/>
    </source>
</evidence>
<dbReference type="SUPFAM" id="SSF81342">
    <property type="entry name" value="Transmembrane di-heme cytochromes"/>
    <property type="match status" value="1"/>
</dbReference>
<dbReference type="RefSeq" id="WP_136851594.1">
    <property type="nucleotide sequence ID" value="NZ_SWCI01000002.1"/>
</dbReference>
<organism evidence="8 9">
    <name type="scientific">Ferrimonas sediminicola</name>
    <dbReference type="NCBI Taxonomy" id="2569538"/>
    <lineage>
        <taxon>Bacteria</taxon>
        <taxon>Pseudomonadati</taxon>
        <taxon>Pseudomonadota</taxon>
        <taxon>Gammaproteobacteria</taxon>
        <taxon>Alteromonadales</taxon>
        <taxon>Ferrimonadaceae</taxon>
        <taxon>Ferrimonas</taxon>
    </lineage>
</organism>
<dbReference type="InterPro" id="IPR011577">
    <property type="entry name" value="Cyt_b561_bac/Ni-Hgenase"/>
</dbReference>
<comment type="caution">
    <text evidence="8">The sequence shown here is derived from an EMBL/GenBank/DDBJ whole genome shotgun (WGS) entry which is preliminary data.</text>
</comment>
<dbReference type="AlphaFoldDB" id="A0A4U1BGK3"/>
<feature type="transmembrane region" description="Helical" evidence="6">
    <location>
        <begin position="104"/>
        <end position="129"/>
    </location>
</feature>
<accession>A0A4U1BGK3</accession>
<evidence type="ECO:0000313" key="8">
    <source>
        <dbReference type="EMBL" id="TKB50321.1"/>
    </source>
</evidence>